<feature type="domain" description="SF3 helicase" evidence="4">
    <location>
        <begin position="730"/>
        <end position="897"/>
    </location>
</feature>
<dbReference type="SUPFAM" id="SSF51294">
    <property type="entry name" value="Hedgehog/intein (Hint) domain"/>
    <property type="match status" value="1"/>
</dbReference>
<evidence type="ECO:0000256" key="2">
    <source>
        <dbReference type="ARBA" id="ARBA00022840"/>
    </source>
</evidence>
<dbReference type="InterPro" id="IPR045455">
    <property type="entry name" value="NrS-1_pol-like_helicase"/>
</dbReference>
<dbReference type="InterPro" id="IPR014015">
    <property type="entry name" value="Helicase_SF3_DNA-vir"/>
</dbReference>
<dbReference type="KEGG" id="scs:Sta7437_4912"/>
<dbReference type="Pfam" id="PF08706">
    <property type="entry name" value="D5_N"/>
    <property type="match status" value="1"/>
</dbReference>
<dbReference type="Gene3D" id="3.40.50.300">
    <property type="entry name" value="P-loop containing nucleotide triphosphate hydrolases"/>
    <property type="match status" value="1"/>
</dbReference>
<keyword evidence="6" id="KW-1185">Reference proteome</keyword>
<dbReference type="HOGENOM" id="CLU_265088_0_0_3"/>
<evidence type="ECO:0000259" key="4">
    <source>
        <dbReference type="PROSITE" id="PS51206"/>
    </source>
</evidence>
<dbReference type="Proteomes" id="UP000010473">
    <property type="component" value="Plasmid pSTA7437.03"/>
</dbReference>
<dbReference type="OrthoDB" id="472901at2"/>
<keyword evidence="1" id="KW-0547">Nucleotide-binding</keyword>
<dbReference type="PROSITE" id="PS51206">
    <property type="entry name" value="SF3_HELICASE_1"/>
    <property type="match status" value="1"/>
</dbReference>
<dbReference type="Gene3D" id="2.170.16.10">
    <property type="entry name" value="Hedgehog/Intein (Hint) domain"/>
    <property type="match status" value="1"/>
</dbReference>
<dbReference type="PROSITE" id="PS50817">
    <property type="entry name" value="INTEIN_N_TER"/>
    <property type="match status" value="1"/>
</dbReference>
<evidence type="ECO:0000313" key="6">
    <source>
        <dbReference type="Proteomes" id="UP000010473"/>
    </source>
</evidence>
<geneLocation type="plasmid" evidence="5 6">
    <name>pSTA7437.03</name>
</geneLocation>
<dbReference type="RefSeq" id="WP_015195715.1">
    <property type="nucleotide sequence ID" value="NC_019750.1"/>
</dbReference>
<reference evidence="6" key="1">
    <citation type="journal article" date="2013" name="Proc. Natl. Acad. Sci. U.S.A.">
        <title>Improving the coverage of the cyanobacterial phylum using diversity-driven genome sequencing.</title>
        <authorList>
            <person name="Shih P.M."/>
            <person name="Wu D."/>
            <person name="Latifi A."/>
            <person name="Axen S.D."/>
            <person name="Fewer D.P."/>
            <person name="Talla E."/>
            <person name="Calteau A."/>
            <person name="Cai F."/>
            <person name="Tandeau de Marsac N."/>
            <person name="Rippka R."/>
            <person name="Herdman M."/>
            <person name="Sivonen K."/>
            <person name="Coursin T."/>
            <person name="Laurent T."/>
            <person name="Goodwin L."/>
            <person name="Nolan M."/>
            <person name="Davenport K.W."/>
            <person name="Han C.S."/>
            <person name="Rubin E.M."/>
            <person name="Eisen J.A."/>
            <person name="Woyke T."/>
            <person name="Gugger M."/>
            <person name="Kerfeld C.A."/>
        </authorList>
    </citation>
    <scope>NUCLEOTIDE SEQUENCE [LARGE SCALE GENOMIC DNA]</scope>
    <source>
        <strain evidence="6">ATCC 29371 / PCC 7437</strain>
        <plasmid evidence="6">Plasmid pSTA7437.03</plasmid>
    </source>
</reference>
<organism evidence="5 6">
    <name type="scientific">Stanieria cyanosphaera (strain ATCC 29371 / PCC 7437)</name>
    <dbReference type="NCBI Taxonomy" id="111780"/>
    <lineage>
        <taxon>Bacteria</taxon>
        <taxon>Bacillati</taxon>
        <taxon>Cyanobacteriota</taxon>
        <taxon>Cyanophyceae</taxon>
        <taxon>Pleurocapsales</taxon>
        <taxon>Dermocarpellaceae</taxon>
        <taxon>Stanieria</taxon>
    </lineage>
</organism>
<dbReference type="Pfam" id="PF19263">
    <property type="entry name" value="DUF5906"/>
    <property type="match status" value="1"/>
</dbReference>
<protein>
    <recommendedName>
        <fullName evidence="4">SF3 helicase domain-containing protein</fullName>
    </recommendedName>
</protein>
<accession>K9Y1X7</accession>
<dbReference type="PATRIC" id="fig|111780.3.peg.5080"/>
<feature type="region of interest" description="Disordered" evidence="3">
    <location>
        <begin position="1064"/>
        <end position="1084"/>
    </location>
</feature>
<dbReference type="SUPFAM" id="SSF52540">
    <property type="entry name" value="P-loop containing nucleoside triphosphate hydrolases"/>
    <property type="match status" value="1"/>
</dbReference>
<dbReference type="GO" id="GO:0016539">
    <property type="term" value="P:intein-mediated protein splicing"/>
    <property type="evidence" value="ECO:0007669"/>
    <property type="project" value="InterPro"/>
</dbReference>
<dbReference type="InterPro" id="IPR034154">
    <property type="entry name" value="TOPRIM_DnaG/twinkle"/>
</dbReference>
<dbReference type="EMBL" id="CP003656">
    <property type="protein sequence ID" value="AFZ38339.1"/>
    <property type="molecule type" value="Genomic_DNA"/>
</dbReference>
<dbReference type="InterPro" id="IPR006141">
    <property type="entry name" value="Intein_N"/>
</dbReference>
<dbReference type="InterPro" id="IPR036844">
    <property type="entry name" value="Hint_dom_sf"/>
</dbReference>
<gene>
    <name evidence="5" type="ordered locus">Sta7437_4912</name>
</gene>
<keyword evidence="2" id="KW-0067">ATP-binding</keyword>
<dbReference type="InterPro" id="IPR027417">
    <property type="entry name" value="P-loop_NTPase"/>
</dbReference>
<keyword evidence="5" id="KW-0614">Plasmid</keyword>
<evidence type="ECO:0000256" key="1">
    <source>
        <dbReference type="ARBA" id="ARBA00022741"/>
    </source>
</evidence>
<dbReference type="CDD" id="cd01029">
    <property type="entry name" value="TOPRIM_primases"/>
    <property type="match status" value="1"/>
</dbReference>
<dbReference type="AlphaFoldDB" id="K9Y1X7"/>
<evidence type="ECO:0000313" key="5">
    <source>
        <dbReference type="EMBL" id="AFZ38339.1"/>
    </source>
</evidence>
<dbReference type="InterPro" id="IPR014818">
    <property type="entry name" value="Phage/plasmid_primase_P4_C"/>
</dbReference>
<dbReference type="CDD" id="cd00081">
    <property type="entry name" value="Hint"/>
    <property type="match status" value="1"/>
</dbReference>
<proteinExistence type="predicted"/>
<dbReference type="GO" id="GO:0005524">
    <property type="term" value="F:ATP binding"/>
    <property type="evidence" value="ECO:0007669"/>
    <property type="project" value="UniProtKB-KW"/>
</dbReference>
<evidence type="ECO:0000256" key="3">
    <source>
        <dbReference type="SAM" id="MobiDB-lite"/>
    </source>
</evidence>
<sequence>MITENLQQVTKHNPCPHCGKPDWCYFLGNLSVCKRDAEPAPSWKMTSKQDSEGSYYYAPEDKPQKAIRPAQKRTWEYPDRQGKPLVRVVRIDDGKGSKPKRWQERWNGREWVKGLKGIERVDIPIYRYREIREAIAQGKTIFIVEGETCYTPDTEVLTPEGWVKLENYKEQSVLQYNSDGTSSFVNPSRVIKNSYSGEIIHTYVKGLSIMTTPDHDMVALDYKGRLFKHKAEQRPAFCSFLPRTTKHSGNGINLADSEIQLAIAISADGHFVRRKKSSKWSEEEHYHVTIEIKKDRKKQRLKQILESSGIDYDEQYRQKENFTAIVFSLPLDFPCFREFPWDWLEQTTLQQKELILSELVHWDGNSVPNRQQHEYSSKHHSNAVWVQTLAHLTGRISTLMHRQNQLGSWYKVSILHTKKTNSWQAIQQTKLPYEGLVYCLTVSSGMLLIRKDNTISICGNCADALWNLDLPATTNIGGSGKWQASDTQDLKEAKKIVLCPDRDEPGIKHMETIATDFKDAQWLYAFPNSPFWHNLPSSGGIDVADWIEDYNLTKAQVWEAIEPYREELPNPEVPTTPPPSAKKYPQMCIDTIFSDTHWISFNGKLYQWVGTHYQKACRVKARKRIVNWCDTTPVETKTGWKYAYADATHVENIWKWVLEYFEVAPEQINPPGINCLNGVVKINWNNGVASWELVPHDPEVIYTYVSEFNFDPDADSTQCDRMLSCLEPEQQQLFIQTMAASLDLATIRKYRGRTVKALLCKGDGNNGKDTLREAVRLLFGEIGMSDATIGDFKAYDNGRKFDLAKLEGTRINWSSENSSYDELDRIESLKKAITGESLDMERKGVDSHTMNLSTVFLFNVNETPNLKAGLEAIQSRWAVLNFDKTYKVNADPSKGELEADSRFRYDPYFIKEQVCPALLNKMLKALKNLAVNGLDYSCTEQALQDIQKETNHLWAFAQDMGLEYQTGSKIYINDLWESLREWYINNGTLEIVATDKGKEKKIWHDQPRRGDRNVKAPNQIYQRFAELFPKIKKQREKKDSQRKGQFYLTDISFSEANRIASEATVKQSVKHQTQSQSENEANEVKNSITQAKKIIGELNKSEQKALISWLTAIEKSESNCSTANKNLSANKNSAKGEKIASPASPLDTVSVTASPTASLTASPDEITASLITKKHFASLSSTVDREGVTTSTNGSRSESLTFEIGSSVANNNPEKNSYNWHGTIVGFDGDGADVRWDERKGMKGGQVLWHNLSELRLL</sequence>
<name>K9Y1X7_STAC7</name>